<keyword evidence="2" id="KW-0472">Membrane</keyword>
<accession>A0ABU8NWH3</accession>
<evidence type="ECO:0000256" key="1">
    <source>
        <dbReference type="SAM" id="MobiDB-lite"/>
    </source>
</evidence>
<evidence type="ECO:0000313" key="4">
    <source>
        <dbReference type="Proteomes" id="UP001359781"/>
    </source>
</evidence>
<organism evidence="3 4">
    <name type="scientific">Corynebacterium mastitidis</name>
    <dbReference type="NCBI Taxonomy" id="161890"/>
    <lineage>
        <taxon>Bacteria</taxon>
        <taxon>Bacillati</taxon>
        <taxon>Actinomycetota</taxon>
        <taxon>Actinomycetes</taxon>
        <taxon>Mycobacteriales</taxon>
        <taxon>Corynebacteriaceae</taxon>
        <taxon>Corynebacterium</taxon>
    </lineage>
</organism>
<feature type="compositionally biased region" description="Basic and acidic residues" evidence="1">
    <location>
        <begin position="57"/>
        <end position="67"/>
    </location>
</feature>
<sequence>MKLPWHSTSDSTPAATARPASSGVKGAEAPAAPEGSGEPSARLPKGYTAPKGRPTPKRKEVEMERGVIRGSGMAPTTPQQQRQKRKELKASMTKEEWKSYKRKEREESRRRQREAQAAMDRGEEQYLLPRDKGPERAFVRDWVDARRFINNFVMPFALVLLVSMFITNGIPEAAAVVSIVSMVFIVVFAAEAVFIGRRANRAVRAEFPNTAQAGFGLGFYAYSRAMQPRRWRSPKARVALGSTVGRGAHK</sequence>
<protein>
    <submittedName>
        <fullName evidence="3">DUF3043 domain-containing protein</fullName>
    </submittedName>
</protein>
<feature type="compositionally biased region" description="Low complexity" evidence="1">
    <location>
        <begin position="7"/>
        <end position="41"/>
    </location>
</feature>
<dbReference type="RefSeq" id="WP_337889235.1">
    <property type="nucleotide sequence ID" value="NZ_JBAHVI010000001.1"/>
</dbReference>
<feature type="transmembrane region" description="Helical" evidence="2">
    <location>
        <begin position="148"/>
        <end position="167"/>
    </location>
</feature>
<dbReference type="EMBL" id="JBAHVJ010000003">
    <property type="protein sequence ID" value="MEJ4099361.1"/>
    <property type="molecule type" value="Genomic_DNA"/>
</dbReference>
<dbReference type="InterPro" id="IPR021403">
    <property type="entry name" value="DUF3043"/>
</dbReference>
<keyword evidence="2" id="KW-1133">Transmembrane helix</keyword>
<keyword evidence="4" id="KW-1185">Reference proteome</keyword>
<name>A0ABU8NWH3_9CORY</name>
<dbReference type="Pfam" id="PF11241">
    <property type="entry name" value="DUF3043"/>
    <property type="match status" value="1"/>
</dbReference>
<gene>
    <name evidence="3" type="ORF">V5S96_03165</name>
</gene>
<evidence type="ECO:0000256" key="2">
    <source>
        <dbReference type="SAM" id="Phobius"/>
    </source>
</evidence>
<evidence type="ECO:0000313" key="3">
    <source>
        <dbReference type="EMBL" id="MEJ4099361.1"/>
    </source>
</evidence>
<feature type="transmembrane region" description="Helical" evidence="2">
    <location>
        <begin position="173"/>
        <end position="195"/>
    </location>
</feature>
<keyword evidence="2" id="KW-0812">Transmembrane</keyword>
<feature type="region of interest" description="Disordered" evidence="1">
    <location>
        <begin position="1"/>
        <end position="125"/>
    </location>
</feature>
<comment type="caution">
    <text evidence="3">The sequence shown here is derived from an EMBL/GenBank/DDBJ whole genome shotgun (WGS) entry which is preliminary data.</text>
</comment>
<dbReference type="Proteomes" id="UP001359781">
    <property type="component" value="Unassembled WGS sequence"/>
</dbReference>
<feature type="compositionally biased region" description="Basic and acidic residues" evidence="1">
    <location>
        <begin position="88"/>
        <end position="109"/>
    </location>
</feature>
<reference evidence="3 4" key="1">
    <citation type="submission" date="2024-02" db="EMBL/GenBank/DDBJ databases">
        <title>Whole genome sequencing and characterization of Corynebacterium isolated from the ocular surface of dry eye disease sufferers.</title>
        <authorList>
            <person name="Naqvi M."/>
        </authorList>
    </citation>
    <scope>NUCLEOTIDE SEQUENCE [LARGE SCALE GENOMIC DNA]</scope>
    <source>
        <strain evidence="3 4">PCRF</strain>
    </source>
</reference>
<proteinExistence type="predicted"/>